<evidence type="ECO:0000313" key="3">
    <source>
        <dbReference type="Proteomes" id="UP000008062"/>
    </source>
</evidence>
<dbReference type="GeneID" id="13399030"/>
<sequence>MTAFTKDLKRKDRGPNGKPTTRAGANLTKQSTEFVNQLVAAAGNDVKEFLKAKPKAKSKTPAVPKASGGGSKVGMKRGAPT</sequence>
<name>F9WWS2_ZYMTI</name>
<dbReference type="AlphaFoldDB" id="F9WWS2"/>
<evidence type="ECO:0000313" key="2">
    <source>
        <dbReference type="EMBL" id="EGP92143.1"/>
    </source>
</evidence>
<dbReference type="InParanoid" id="F9WWS2"/>
<dbReference type="Proteomes" id="UP000008062">
    <property type="component" value="Chromosome 1"/>
</dbReference>
<proteinExistence type="predicted"/>
<evidence type="ECO:0000256" key="1">
    <source>
        <dbReference type="SAM" id="MobiDB-lite"/>
    </source>
</evidence>
<dbReference type="KEGG" id="ztr:MYCGRDRAFT_78832"/>
<keyword evidence="3" id="KW-1185">Reference proteome</keyword>
<feature type="region of interest" description="Disordered" evidence="1">
    <location>
        <begin position="1"/>
        <end position="29"/>
    </location>
</feature>
<organism evidence="2 3">
    <name type="scientific">Zymoseptoria tritici (strain CBS 115943 / IPO323)</name>
    <name type="common">Speckled leaf blotch fungus</name>
    <name type="synonym">Septoria tritici</name>
    <dbReference type="NCBI Taxonomy" id="336722"/>
    <lineage>
        <taxon>Eukaryota</taxon>
        <taxon>Fungi</taxon>
        <taxon>Dikarya</taxon>
        <taxon>Ascomycota</taxon>
        <taxon>Pezizomycotina</taxon>
        <taxon>Dothideomycetes</taxon>
        <taxon>Dothideomycetidae</taxon>
        <taxon>Mycosphaerellales</taxon>
        <taxon>Mycosphaerellaceae</taxon>
        <taxon>Zymoseptoria</taxon>
    </lineage>
</organism>
<gene>
    <name evidence="2" type="ORF">MYCGRDRAFT_78832</name>
</gene>
<feature type="compositionally biased region" description="Basic and acidic residues" evidence="1">
    <location>
        <begin position="1"/>
        <end position="15"/>
    </location>
</feature>
<protein>
    <submittedName>
        <fullName evidence="2">Uncharacterized protein</fullName>
    </submittedName>
</protein>
<feature type="non-terminal residue" evidence="2">
    <location>
        <position position="1"/>
    </location>
</feature>
<feature type="region of interest" description="Disordered" evidence="1">
    <location>
        <begin position="52"/>
        <end position="81"/>
    </location>
</feature>
<dbReference type="EMBL" id="CM001196">
    <property type="protein sequence ID" value="EGP92143.1"/>
    <property type="molecule type" value="Genomic_DNA"/>
</dbReference>
<reference evidence="2 3" key="1">
    <citation type="journal article" date="2011" name="PLoS Genet.">
        <title>Finished genome of the fungal wheat pathogen Mycosphaerella graminicola reveals dispensome structure, chromosome plasticity, and stealth pathogenesis.</title>
        <authorList>
            <person name="Goodwin S.B."/>
            <person name="Ben M'barek S."/>
            <person name="Dhillon B."/>
            <person name="Wittenberg A.H.J."/>
            <person name="Crane C.F."/>
            <person name="Hane J.K."/>
            <person name="Foster A.J."/>
            <person name="Van der Lee T.A.J."/>
            <person name="Grimwood J."/>
            <person name="Aerts A."/>
            <person name="Antoniw J."/>
            <person name="Bailey A."/>
            <person name="Bluhm B."/>
            <person name="Bowler J."/>
            <person name="Bristow J."/>
            <person name="van der Burgt A."/>
            <person name="Canto-Canche B."/>
            <person name="Churchill A.C.L."/>
            <person name="Conde-Ferraez L."/>
            <person name="Cools H.J."/>
            <person name="Coutinho P.M."/>
            <person name="Csukai M."/>
            <person name="Dehal P."/>
            <person name="De Wit P."/>
            <person name="Donzelli B."/>
            <person name="van de Geest H.C."/>
            <person name="van Ham R.C.H.J."/>
            <person name="Hammond-Kosack K.E."/>
            <person name="Henrissat B."/>
            <person name="Kilian A."/>
            <person name="Kobayashi A.K."/>
            <person name="Koopmann E."/>
            <person name="Kourmpetis Y."/>
            <person name="Kuzniar A."/>
            <person name="Lindquist E."/>
            <person name="Lombard V."/>
            <person name="Maliepaard C."/>
            <person name="Martins N."/>
            <person name="Mehrabi R."/>
            <person name="Nap J.P.H."/>
            <person name="Ponomarenko A."/>
            <person name="Rudd J.J."/>
            <person name="Salamov A."/>
            <person name="Schmutz J."/>
            <person name="Schouten H.J."/>
            <person name="Shapiro H."/>
            <person name="Stergiopoulos I."/>
            <person name="Torriani S.F.F."/>
            <person name="Tu H."/>
            <person name="de Vries R.P."/>
            <person name="Waalwijk C."/>
            <person name="Ware S.B."/>
            <person name="Wiebenga A."/>
            <person name="Zwiers L.-H."/>
            <person name="Oliver R.P."/>
            <person name="Grigoriev I.V."/>
            <person name="Kema G.H.J."/>
        </authorList>
    </citation>
    <scope>NUCLEOTIDE SEQUENCE [LARGE SCALE GENOMIC DNA]</scope>
    <source>
        <strain evidence="3">CBS 115943 / IPO323</strain>
    </source>
</reference>
<dbReference type="HOGENOM" id="CLU_2580517_0_0_1"/>
<dbReference type="RefSeq" id="XP_003857167.1">
    <property type="nucleotide sequence ID" value="XM_003857119.1"/>
</dbReference>
<dbReference type="OrthoDB" id="10609967at2759"/>
<accession>F9WWS2</accession>